<proteinExistence type="predicted"/>
<organism evidence="1 2">
    <name type="scientific">Marasmius crinis-equi</name>
    <dbReference type="NCBI Taxonomy" id="585013"/>
    <lineage>
        <taxon>Eukaryota</taxon>
        <taxon>Fungi</taxon>
        <taxon>Dikarya</taxon>
        <taxon>Basidiomycota</taxon>
        <taxon>Agaricomycotina</taxon>
        <taxon>Agaricomycetes</taxon>
        <taxon>Agaricomycetidae</taxon>
        <taxon>Agaricales</taxon>
        <taxon>Marasmiineae</taxon>
        <taxon>Marasmiaceae</taxon>
        <taxon>Marasmius</taxon>
    </lineage>
</organism>
<evidence type="ECO:0000313" key="2">
    <source>
        <dbReference type="Proteomes" id="UP001465976"/>
    </source>
</evidence>
<dbReference type="Proteomes" id="UP001465976">
    <property type="component" value="Unassembled WGS sequence"/>
</dbReference>
<keyword evidence="2" id="KW-1185">Reference proteome</keyword>
<name>A0ABR3F3K8_9AGAR</name>
<evidence type="ECO:0000313" key="1">
    <source>
        <dbReference type="EMBL" id="KAL0569811.1"/>
    </source>
</evidence>
<dbReference type="EMBL" id="JBAHYK010001049">
    <property type="protein sequence ID" value="KAL0569811.1"/>
    <property type="molecule type" value="Genomic_DNA"/>
</dbReference>
<reference evidence="1 2" key="1">
    <citation type="submission" date="2024-02" db="EMBL/GenBank/DDBJ databases">
        <title>A draft genome for the cacao thread blight pathogen Marasmius crinis-equi.</title>
        <authorList>
            <person name="Cohen S.P."/>
            <person name="Baruah I.K."/>
            <person name="Amoako-Attah I."/>
            <person name="Bukari Y."/>
            <person name="Meinhardt L.W."/>
            <person name="Bailey B.A."/>
        </authorList>
    </citation>
    <scope>NUCLEOTIDE SEQUENCE [LARGE SCALE GENOMIC DNA]</scope>
    <source>
        <strain evidence="1 2">GH-76</strain>
    </source>
</reference>
<gene>
    <name evidence="1" type="ORF">V5O48_012156</name>
</gene>
<comment type="caution">
    <text evidence="1">The sequence shown here is derived from an EMBL/GenBank/DDBJ whole genome shotgun (WGS) entry which is preliminary data.</text>
</comment>
<accession>A0ABR3F3K8</accession>
<sequence>MSILSADYQGSDALVPYPSFEKPRFPVPDDAIVNRYGPMMPHLVDAIHVSGIRAKYAERNRSTIPFYFVILKNILATFRDSLQDQSGIKLSQQDCLTAYFVAAINRCDPGAIRKITNTAQIPTEEIDSSRSTDIPYIAQLIRQSLQQGRAKEYIEGYMSTAGKYMAAAADEDKQFFFGSEAPVLSVNSTATYTDHRLTDITSIAWQSVDFGTGRPVNFYKTGVSRLYLRISAANPTGEYSFDEALDGCIGVPESFYHNFVKSLPLDGSKLCIT</sequence>
<protein>
    <submittedName>
        <fullName evidence="1">Uncharacterized protein</fullName>
    </submittedName>
</protein>